<dbReference type="PATRIC" id="fig|946077.3.peg.2307"/>
<dbReference type="STRING" id="946077.W5A_11449"/>
<gene>
    <name evidence="2" type="ORF">W5A_11449</name>
</gene>
<dbReference type="Gene3D" id="3.60.10.10">
    <property type="entry name" value="Endonuclease/exonuclease/phosphatase"/>
    <property type="match status" value="1"/>
</dbReference>
<dbReference type="PROSITE" id="PS51257">
    <property type="entry name" value="PROKAR_LIPOPROTEIN"/>
    <property type="match status" value="1"/>
</dbReference>
<dbReference type="Pfam" id="PF03372">
    <property type="entry name" value="Exo_endo_phos"/>
    <property type="match status" value="1"/>
</dbReference>
<evidence type="ECO:0000313" key="3">
    <source>
        <dbReference type="Proteomes" id="UP000005938"/>
    </source>
</evidence>
<dbReference type="PANTHER" id="PTHR14859">
    <property type="entry name" value="CALCOFLUOR WHITE HYPERSENSITIVE PROTEIN PRECURSOR"/>
    <property type="match status" value="1"/>
</dbReference>
<dbReference type="PANTHER" id="PTHR14859:SF15">
    <property type="entry name" value="ENDONUCLEASE_EXONUCLEASE_PHOSPHATASE DOMAIN-CONTAINING PROTEIN"/>
    <property type="match status" value="1"/>
</dbReference>
<dbReference type="EMBL" id="AJJU01000034">
    <property type="protein sequence ID" value="EID72741.1"/>
    <property type="molecule type" value="Genomic_DNA"/>
</dbReference>
<organism evidence="2 3">
    <name type="scientific">Imtechella halotolerans K1</name>
    <dbReference type="NCBI Taxonomy" id="946077"/>
    <lineage>
        <taxon>Bacteria</taxon>
        <taxon>Pseudomonadati</taxon>
        <taxon>Bacteroidota</taxon>
        <taxon>Flavobacteriia</taxon>
        <taxon>Flavobacteriales</taxon>
        <taxon>Flavobacteriaceae</taxon>
        <taxon>Imtechella</taxon>
    </lineage>
</organism>
<protein>
    <recommendedName>
        <fullName evidence="1">Endonuclease/exonuclease/phosphatase domain-containing protein</fullName>
    </recommendedName>
</protein>
<accession>I0W8M5</accession>
<dbReference type="GO" id="GO:0006506">
    <property type="term" value="P:GPI anchor biosynthetic process"/>
    <property type="evidence" value="ECO:0007669"/>
    <property type="project" value="TreeGrafter"/>
</dbReference>
<name>I0W8M5_9FLAO</name>
<dbReference type="RefSeq" id="WP_008240760.1">
    <property type="nucleotide sequence ID" value="NZ_AJJU01000034.1"/>
</dbReference>
<keyword evidence="3" id="KW-1185">Reference proteome</keyword>
<dbReference type="GO" id="GO:0016020">
    <property type="term" value="C:membrane"/>
    <property type="evidence" value="ECO:0007669"/>
    <property type="project" value="GOC"/>
</dbReference>
<dbReference type="Proteomes" id="UP000005938">
    <property type="component" value="Unassembled WGS sequence"/>
</dbReference>
<dbReference type="InterPro" id="IPR051916">
    <property type="entry name" value="GPI-anchor_lipid_remodeler"/>
</dbReference>
<proteinExistence type="predicted"/>
<dbReference type="eggNOG" id="COG3568">
    <property type="taxonomic scope" value="Bacteria"/>
</dbReference>
<dbReference type="AlphaFoldDB" id="I0W8M5"/>
<dbReference type="GO" id="GO:0003824">
    <property type="term" value="F:catalytic activity"/>
    <property type="evidence" value="ECO:0007669"/>
    <property type="project" value="InterPro"/>
</dbReference>
<feature type="domain" description="Endonuclease/exonuclease/phosphatase" evidence="1">
    <location>
        <begin position="56"/>
        <end position="279"/>
    </location>
</feature>
<comment type="caution">
    <text evidence="2">The sequence shown here is derived from an EMBL/GenBank/DDBJ whole genome shotgun (WGS) entry which is preliminary data.</text>
</comment>
<evidence type="ECO:0000313" key="2">
    <source>
        <dbReference type="EMBL" id="EID72741.1"/>
    </source>
</evidence>
<reference evidence="2 3" key="1">
    <citation type="journal article" date="2012" name="J. Bacteriol.">
        <title>Genome Sequence of the Halotolerant Bacterium Imtechella halotolerans K1T.</title>
        <authorList>
            <person name="Kumar S."/>
            <person name="Vikram S."/>
            <person name="Subramanian S."/>
            <person name="Raghava G.P."/>
            <person name="Pinnaka A.K."/>
        </authorList>
    </citation>
    <scope>NUCLEOTIDE SEQUENCE [LARGE SCALE GENOMIC DNA]</scope>
    <source>
        <strain evidence="2 3">K1</strain>
    </source>
</reference>
<dbReference type="SUPFAM" id="SSF56219">
    <property type="entry name" value="DNase I-like"/>
    <property type="match status" value="1"/>
</dbReference>
<dbReference type="InterPro" id="IPR005135">
    <property type="entry name" value="Endo/exonuclease/phosphatase"/>
</dbReference>
<sequence length="289" mass="31931">MKKNIFKGSKRMWCFKNVIFGVILALFSCQVDSSEQIVGNKPEVSEEGSGMELTVLSYNVHHCNPPSKPGVIDLDAVANVLKNSEAAIIGLQEIDVFTERSGKDLDMTKELAERADYPYYYFSKSIDYQGGAYGTAILSKYPLSETETIALPNPAGSEPRTLSVATVTINDTLQIRFANTHLDYTNASNNMEQVKAMSSNLSQSDIPVILTGDFNAKPDADSMNYLAGFFQFSCRVNCSYTSPASNPNKTIDYIVFRNGNHKIKKMSHSVLPENYASDHLAVKATLKVY</sequence>
<dbReference type="InterPro" id="IPR036691">
    <property type="entry name" value="Endo/exonu/phosph_ase_sf"/>
</dbReference>
<evidence type="ECO:0000259" key="1">
    <source>
        <dbReference type="Pfam" id="PF03372"/>
    </source>
</evidence>